<dbReference type="Gene3D" id="3.90.180.10">
    <property type="entry name" value="Medium-chain alcohol dehydrogenases, catalytic domain"/>
    <property type="match status" value="1"/>
</dbReference>
<dbReference type="FunFam" id="3.40.50.720:FF:000121">
    <property type="entry name" value="Prostaglandin reductase 2"/>
    <property type="match status" value="1"/>
</dbReference>
<dbReference type="GO" id="GO:0016628">
    <property type="term" value="F:oxidoreductase activity, acting on the CH-CH group of donors, NAD or NADP as acceptor"/>
    <property type="evidence" value="ECO:0007669"/>
    <property type="project" value="InterPro"/>
</dbReference>
<evidence type="ECO:0000313" key="3">
    <source>
        <dbReference type="EMBL" id="OJJ05181.1"/>
    </source>
</evidence>
<accession>A0A1L9PUI8</accession>
<proteinExistence type="predicted"/>
<dbReference type="EMBL" id="KV878132">
    <property type="protein sequence ID" value="OJJ05181.1"/>
    <property type="molecule type" value="Genomic_DNA"/>
</dbReference>
<evidence type="ECO:0000256" key="1">
    <source>
        <dbReference type="ARBA" id="ARBA00023002"/>
    </source>
</evidence>
<dbReference type="SUPFAM" id="SSF51735">
    <property type="entry name" value="NAD(P)-binding Rossmann-fold domains"/>
    <property type="match status" value="1"/>
</dbReference>
<evidence type="ECO:0000313" key="4">
    <source>
        <dbReference type="Proteomes" id="UP000184073"/>
    </source>
</evidence>
<dbReference type="Gene3D" id="3.40.50.720">
    <property type="entry name" value="NAD(P)-binding Rossmann-like Domain"/>
    <property type="match status" value="1"/>
</dbReference>
<dbReference type="Pfam" id="PF16884">
    <property type="entry name" value="ADH_N_2"/>
    <property type="match status" value="1"/>
</dbReference>
<keyword evidence="4" id="KW-1185">Reference proteome</keyword>
<organism evidence="3 4">
    <name type="scientific">Aspergillus versicolor CBS 583.65</name>
    <dbReference type="NCBI Taxonomy" id="1036611"/>
    <lineage>
        <taxon>Eukaryota</taxon>
        <taxon>Fungi</taxon>
        <taxon>Dikarya</taxon>
        <taxon>Ascomycota</taxon>
        <taxon>Pezizomycotina</taxon>
        <taxon>Eurotiomycetes</taxon>
        <taxon>Eurotiomycetidae</taxon>
        <taxon>Eurotiales</taxon>
        <taxon>Aspergillaceae</taxon>
        <taxon>Aspergillus</taxon>
        <taxon>Aspergillus subgen. Nidulantes</taxon>
    </lineage>
</organism>
<protein>
    <recommendedName>
        <fullName evidence="2">Enoyl reductase (ER) domain-containing protein</fullName>
    </recommendedName>
</protein>
<dbReference type="InterPro" id="IPR020843">
    <property type="entry name" value="ER"/>
</dbReference>
<dbReference type="AlphaFoldDB" id="A0A1L9PUI8"/>
<dbReference type="InterPro" id="IPR011032">
    <property type="entry name" value="GroES-like_sf"/>
</dbReference>
<dbReference type="PANTHER" id="PTHR43205">
    <property type="entry name" value="PROSTAGLANDIN REDUCTASE"/>
    <property type="match status" value="1"/>
</dbReference>
<dbReference type="Pfam" id="PF00107">
    <property type="entry name" value="ADH_zinc_N"/>
    <property type="match status" value="1"/>
</dbReference>
<dbReference type="InterPro" id="IPR045010">
    <property type="entry name" value="MDR_fam"/>
</dbReference>
<dbReference type="SMART" id="SM00829">
    <property type="entry name" value="PKS_ER"/>
    <property type="match status" value="1"/>
</dbReference>
<feature type="domain" description="Enoyl reductase (ER)" evidence="2">
    <location>
        <begin position="2"/>
        <end position="234"/>
    </location>
</feature>
<dbReference type="InterPro" id="IPR036291">
    <property type="entry name" value="NAD(P)-bd_dom_sf"/>
</dbReference>
<dbReference type="SUPFAM" id="SSF50129">
    <property type="entry name" value="GroES-like"/>
    <property type="match status" value="1"/>
</dbReference>
<dbReference type="VEuPathDB" id="FungiDB:ASPVEDRAFT_86546"/>
<keyword evidence="1" id="KW-0560">Oxidoreductase</keyword>
<evidence type="ECO:0000259" key="2">
    <source>
        <dbReference type="SMART" id="SM00829"/>
    </source>
</evidence>
<dbReference type="InterPro" id="IPR013149">
    <property type="entry name" value="ADH-like_C"/>
</dbReference>
<dbReference type="InterPro" id="IPR041694">
    <property type="entry name" value="ADH_N_2"/>
</dbReference>
<reference evidence="4" key="1">
    <citation type="journal article" date="2017" name="Genome Biol.">
        <title>Comparative genomics reveals high biological diversity and specific adaptations in the industrially and medically important fungal genus Aspergillus.</title>
        <authorList>
            <person name="de Vries R.P."/>
            <person name="Riley R."/>
            <person name="Wiebenga A."/>
            <person name="Aguilar-Osorio G."/>
            <person name="Amillis S."/>
            <person name="Uchima C.A."/>
            <person name="Anderluh G."/>
            <person name="Asadollahi M."/>
            <person name="Askin M."/>
            <person name="Barry K."/>
            <person name="Battaglia E."/>
            <person name="Bayram O."/>
            <person name="Benocci T."/>
            <person name="Braus-Stromeyer S.A."/>
            <person name="Caldana C."/>
            <person name="Canovas D."/>
            <person name="Cerqueira G.C."/>
            <person name="Chen F."/>
            <person name="Chen W."/>
            <person name="Choi C."/>
            <person name="Clum A."/>
            <person name="Dos Santos R.A."/>
            <person name="Damasio A.R."/>
            <person name="Diallinas G."/>
            <person name="Emri T."/>
            <person name="Fekete E."/>
            <person name="Flipphi M."/>
            <person name="Freyberg S."/>
            <person name="Gallo A."/>
            <person name="Gournas C."/>
            <person name="Habgood R."/>
            <person name="Hainaut M."/>
            <person name="Harispe M.L."/>
            <person name="Henrissat B."/>
            <person name="Hilden K.S."/>
            <person name="Hope R."/>
            <person name="Hossain A."/>
            <person name="Karabika E."/>
            <person name="Karaffa L."/>
            <person name="Karanyi Z."/>
            <person name="Krasevec N."/>
            <person name="Kuo A."/>
            <person name="Kusch H."/>
            <person name="LaButti K."/>
            <person name="Lagendijk E.L."/>
            <person name="Lapidus A."/>
            <person name="Levasseur A."/>
            <person name="Lindquist E."/>
            <person name="Lipzen A."/>
            <person name="Logrieco A.F."/>
            <person name="MacCabe A."/>
            <person name="Maekelae M.R."/>
            <person name="Malavazi I."/>
            <person name="Melin P."/>
            <person name="Meyer V."/>
            <person name="Mielnichuk N."/>
            <person name="Miskei M."/>
            <person name="Molnar A.P."/>
            <person name="Mule G."/>
            <person name="Ngan C.Y."/>
            <person name="Orejas M."/>
            <person name="Orosz E."/>
            <person name="Ouedraogo J.P."/>
            <person name="Overkamp K.M."/>
            <person name="Park H.-S."/>
            <person name="Perrone G."/>
            <person name="Piumi F."/>
            <person name="Punt P.J."/>
            <person name="Ram A.F."/>
            <person name="Ramon A."/>
            <person name="Rauscher S."/>
            <person name="Record E."/>
            <person name="Riano-Pachon D.M."/>
            <person name="Robert V."/>
            <person name="Roehrig J."/>
            <person name="Ruller R."/>
            <person name="Salamov A."/>
            <person name="Salih N.S."/>
            <person name="Samson R.A."/>
            <person name="Sandor E."/>
            <person name="Sanguinetti M."/>
            <person name="Schuetze T."/>
            <person name="Sepcic K."/>
            <person name="Shelest E."/>
            <person name="Sherlock G."/>
            <person name="Sophianopoulou V."/>
            <person name="Squina F.M."/>
            <person name="Sun H."/>
            <person name="Susca A."/>
            <person name="Todd R.B."/>
            <person name="Tsang A."/>
            <person name="Unkles S.E."/>
            <person name="van de Wiele N."/>
            <person name="van Rossen-Uffink D."/>
            <person name="Oliveira J.V."/>
            <person name="Vesth T.C."/>
            <person name="Visser J."/>
            <person name="Yu J.-H."/>
            <person name="Zhou M."/>
            <person name="Andersen M.R."/>
            <person name="Archer D.B."/>
            <person name="Baker S.E."/>
            <person name="Benoit I."/>
            <person name="Brakhage A.A."/>
            <person name="Braus G.H."/>
            <person name="Fischer R."/>
            <person name="Frisvad J.C."/>
            <person name="Goldman G.H."/>
            <person name="Houbraken J."/>
            <person name="Oakley B."/>
            <person name="Pocsi I."/>
            <person name="Scazzocchio C."/>
            <person name="Seiboth B."/>
            <person name="vanKuyk P.A."/>
            <person name="Wortman J."/>
            <person name="Dyer P.S."/>
            <person name="Grigoriev I.V."/>
        </authorList>
    </citation>
    <scope>NUCLEOTIDE SEQUENCE [LARGE SCALE GENOMIC DNA]</scope>
    <source>
        <strain evidence="4">CBS 583.65</strain>
    </source>
</reference>
<dbReference type="Proteomes" id="UP000184073">
    <property type="component" value="Unassembled WGS sequence"/>
</dbReference>
<dbReference type="CDD" id="cd05288">
    <property type="entry name" value="PGDH"/>
    <property type="match status" value="1"/>
</dbReference>
<dbReference type="PANTHER" id="PTHR43205:SF19">
    <property type="entry name" value="ENOYL REDUCTASE (ER) DOMAIN-CONTAINING PROTEIN"/>
    <property type="match status" value="1"/>
</dbReference>
<name>A0A1L9PUI8_ASPVE</name>
<dbReference type="GeneID" id="63733378"/>
<dbReference type="STRING" id="1036611.A0A1L9PUI8"/>
<dbReference type="RefSeq" id="XP_040670943.1">
    <property type="nucleotide sequence ID" value="XM_040817867.1"/>
</dbReference>
<dbReference type="OrthoDB" id="809632at2759"/>
<gene>
    <name evidence="3" type="ORF">ASPVEDRAFT_86546</name>
</gene>
<sequence length="270" mass="29058">MKSLGVGEVVESTSSAFKPGDHISGVMGWAEYAVLGEQDFIVPVKPLPNGLDETHYLGAFGLTGLTAYFGLVKIAEIKEGEGVLVSGAAGATGSMVVQLAKVFGCKYVVGIAGTEEKCRWVESLGADRCVNYKSPSFVQDLQDVTRGRIDVYFDNVGGAVLDEALGILNIHGRVVACGFIAGYNGDNGPPLRNWWNVVCMKLRFEGFVVLKYYNEADKAIEVIAKAVVEGKVQLEEKSETIIKGGLEDVPKVWMRLFEGANTGKLVTTLQ</sequence>